<keyword evidence="3" id="KW-1185">Reference proteome</keyword>
<evidence type="ECO:0000256" key="1">
    <source>
        <dbReference type="SAM" id="MobiDB-lite"/>
    </source>
</evidence>
<dbReference type="Proteomes" id="UP000062973">
    <property type="component" value="Chromosome"/>
</dbReference>
<feature type="region of interest" description="Disordered" evidence="1">
    <location>
        <begin position="1"/>
        <end position="41"/>
    </location>
</feature>
<name>A0A076MZT7_AMYME</name>
<organism evidence="2 3">
    <name type="scientific">Amycolatopsis methanolica 239</name>
    <dbReference type="NCBI Taxonomy" id="1068978"/>
    <lineage>
        <taxon>Bacteria</taxon>
        <taxon>Bacillati</taxon>
        <taxon>Actinomycetota</taxon>
        <taxon>Actinomycetes</taxon>
        <taxon>Pseudonocardiales</taxon>
        <taxon>Pseudonocardiaceae</taxon>
        <taxon>Amycolatopsis</taxon>
        <taxon>Amycolatopsis methanolica group</taxon>
    </lineage>
</organism>
<dbReference type="PANTHER" id="PTHR35526:SF3">
    <property type="entry name" value="ANTI-SIGMA-F FACTOR RSBW"/>
    <property type="match status" value="1"/>
</dbReference>
<dbReference type="PANTHER" id="PTHR35526">
    <property type="entry name" value="ANTI-SIGMA-F FACTOR RSBW-RELATED"/>
    <property type="match status" value="1"/>
</dbReference>
<evidence type="ECO:0000313" key="3">
    <source>
        <dbReference type="Proteomes" id="UP000062973"/>
    </source>
</evidence>
<dbReference type="PATRIC" id="fig|1068978.7.peg.4645"/>
<dbReference type="Gene3D" id="3.30.565.10">
    <property type="entry name" value="Histidine kinase-like ATPase, C-terminal domain"/>
    <property type="match status" value="1"/>
</dbReference>
<gene>
    <name evidence="2" type="ORF">AMETH_4339</name>
</gene>
<feature type="compositionally biased region" description="Basic and acidic residues" evidence="1">
    <location>
        <begin position="1"/>
        <end position="11"/>
    </location>
</feature>
<reference evidence="2 3" key="1">
    <citation type="submission" date="2014-07" db="EMBL/GenBank/DDBJ databases">
        <title>Whole Genome Sequence of the Amycolatopsis methanolica 239.</title>
        <authorList>
            <person name="Tang B."/>
        </authorList>
    </citation>
    <scope>NUCLEOTIDE SEQUENCE [LARGE SCALE GENOMIC DNA]</scope>
    <source>
        <strain evidence="2 3">239</strain>
    </source>
</reference>
<dbReference type="STRING" id="1068978.AMETH_4339"/>
<protein>
    <submittedName>
        <fullName evidence="2">Protein serine phosphatase with GAF(S) sensor(S)</fullName>
    </submittedName>
</protein>
<dbReference type="AlphaFoldDB" id="A0A076MZT7"/>
<dbReference type="InterPro" id="IPR036890">
    <property type="entry name" value="HATPase_C_sf"/>
</dbReference>
<dbReference type="InterPro" id="IPR050267">
    <property type="entry name" value="Anti-sigma-factor_SerPK"/>
</dbReference>
<dbReference type="EMBL" id="CP009110">
    <property type="protein sequence ID" value="AIJ24431.1"/>
    <property type="molecule type" value="Genomic_DNA"/>
</dbReference>
<dbReference type="CDD" id="cd16936">
    <property type="entry name" value="HATPase_RsbW-like"/>
    <property type="match status" value="1"/>
</dbReference>
<evidence type="ECO:0000313" key="2">
    <source>
        <dbReference type="EMBL" id="AIJ24431.1"/>
    </source>
</evidence>
<dbReference type="SUPFAM" id="SSF55874">
    <property type="entry name" value="ATPase domain of HSP90 chaperone/DNA topoisomerase II/histidine kinase"/>
    <property type="match status" value="1"/>
</dbReference>
<dbReference type="KEGG" id="amq:AMETH_4339"/>
<dbReference type="HOGENOM" id="CLU_1745852_0_0_11"/>
<feature type="compositionally biased region" description="Basic residues" evidence="1">
    <location>
        <begin position="12"/>
        <end position="25"/>
    </location>
</feature>
<accession>A0A076MZT7</accession>
<dbReference type="eggNOG" id="COG2172">
    <property type="taxonomic scope" value="Bacteria"/>
</dbReference>
<sequence length="149" mass="15978">MRRADRAADRRQARRRRRPAVRRAPGRGPAGRVDGAGPGGAAVHSGRAFVAGRMARWGLAEVADRAVQVATELVTNAMRHASAPLTLRPFHNGTRLTVDVADRTGTLPHILATGGIEHDGMRLIAAAAARWGTRTTPNGKIVWAELTTR</sequence>
<proteinExistence type="predicted"/>